<reference evidence="2 3" key="1">
    <citation type="submission" date="2024-02" db="EMBL/GenBank/DDBJ databases">
        <title>A draft genome for the cacao thread blight pathogen Marasmius crinis-equi.</title>
        <authorList>
            <person name="Cohen S.P."/>
            <person name="Baruah I.K."/>
            <person name="Amoako-Attah I."/>
            <person name="Bukari Y."/>
            <person name="Meinhardt L.W."/>
            <person name="Bailey B.A."/>
        </authorList>
    </citation>
    <scope>NUCLEOTIDE SEQUENCE [LARGE SCALE GENOMIC DNA]</scope>
    <source>
        <strain evidence="2 3">GH-76</strain>
    </source>
</reference>
<organism evidence="2 3">
    <name type="scientific">Marasmius crinis-equi</name>
    <dbReference type="NCBI Taxonomy" id="585013"/>
    <lineage>
        <taxon>Eukaryota</taxon>
        <taxon>Fungi</taxon>
        <taxon>Dikarya</taxon>
        <taxon>Basidiomycota</taxon>
        <taxon>Agaricomycotina</taxon>
        <taxon>Agaricomycetes</taxon>
        <taxon>Agaricomycetidae</taxon>
        <taxon>Agaricales</taxon>
        <taxon>Marasmiineae</taxon>
        <taxon>Marasmiaceae</taxon>
        <taxon>Marasmius</taxon>
    </lineage>
</organism>
<name>A0ABR3F722_9AGAR</name>
<proteinExistence type="predicted"/>
<sequence>MSLPRRSRTARMTTGGRAPRKMLKDSSPPHNTAIYVSSDEDDSNWHRCKKRRNTVQASDETGTGEREMNCAKHELAQQFELLEHGIQGIRQRTTQLESHLICGICDEIFASPHL</sequence>
<protein>
    <submittedName>
        <fullName evidence="2">Uncharacterized protein</fullName>
    </submittedName>
</protein>
<keyword evidence="3" id="KW-1185">Reference proteome</keyword>
<evidence type="ECO:0000256" key="1">
    <source>
        <dbReference type="SAM" id="MobiDB-lite"/>
    </source>
</evidence>
<accession>A0ABR3F722</accession>
<comment type="caution">
    <text evidence="2">The sequence shown here is derived from an EMBL/GenBank/DDBJ whole genome shotgun (WGS) entry which is preliminary data.</text>
</comment>
<feature type="region of interest" description="Disordered" evidence="1">
    <location>
        <begin position="1"/>
        <end position="39"/>
    </location>
</feature>
<dbReference type="Proteomes" id="UP001465976">
    <property type="component" value="Unassembled WGS sequence"/>
</dbReference>
<evidence type="ECO:0000313" key="3">
    <source>
        <dbReference type="Proteomes" id="UP001465976"/>
    </source>
</evidence>
<gene>
    <name evidence="2" type="ORF">V5O48_010898</name>
</gene>
<dbReference type="EMBL" id="JBAHYK010000829">
    <property type="protein sequence ID" value="KAL0571062.1"/>
    <property type="molecule type" value="Genomic_DNA"/>
</dbReference>
<evidence type="ECO:0000313" key="2">
    <source>
        <dbReference type="EMBL" id="KAL0571062.1"/>
    </source>
</evidence>